<dbReference type="EMBL" id="FODV01000027">
    <property type="protein sequence ID" value="SEP25550.1"/>
    <property type="molecule type" value="Genomic_DNA"/>
</dbReference>
<comment type="similarity">
    <text evidence="1">Belongs to the NAD(P)-dependent epimerase/dehydratase family.</text>
</comment>
<evidence type="ECO:0000256" key="1">
    <source>
        <dbReference type="ARBA" id="ARBA00007637"/>
    </source>
</evidence>
<reference evidence="4" key="1">
    <citation type="submission" date="2016-10" db="EMBL/GenBank/DDBJ databases">
        <authorList>
            <person name="Varghese N."/>
            <person name="Submissions S."/>
        </authorList>
    </citation>
    <scope>NUCLEOTIDE SEQUENCE [LARGE SCALE GENOMIC DNA]</scope>
    <source>
        <strain evidence="4">CGMCC 1.10121</strain>
    </source>
</reference>
<dbReference type="Gene3D" id="3.40.50.720">
    <property type="entry name" value="NAD(P)-binding Rossmann-like Domain"/>
    <property type="match status" value="1"/>
</dbReference>
<dbReference type="InterPro" id="IPR001509">
    <property type="entry name" value="Epimerase_deHydtase"/>
</dbReference>
<dbReference type="AlphaFoldDB" id="A0A1H8WD29"/>
<dbReference type="Pfam" id="PF01370">
    <property type="entry name" value="Epimerase"/>
    <property type="match status" value="1"/>
</dbReference>
<proteinExistence type="inferred from homology"/>
<sequence length="287" mass="33109">MRFWILIAVNILVTGAYGRCGTAIIDHLHENPDYNFTYLNRSDRPSHHRYGEFDTYVADIANYEDIRPAFDGQDAVIHLAAYPYTDGSWDDVLVPNITGMYNVLEAARDAEVGSFVFGSTNHVMGGYEKEHAPEIYQPDYPLKLEPSDPTRPDSYYGATKSFGEDLGHYYTETYDYPSQFYALRICTVLPRQFDHPYGAAEQQVEQGNIERGTEEYHRIVDRTKATWNSRRDFAHLIECCLEDETVESSIFHGVSNNDRRWFSIQHSHDQIGYHPQDNGEEWNEPPT</sequence>
<dbReference type="Proteomes" id="UP000199126">
    <property type="component" value="Unassembled WGS sequence"/>
</dbReference>
<feature type="domain" description="NAD-dependent epimerase/dehydratase" evidence="2">
    <location>
        <begin position="11"/>
        <end position="192"/>
    </location>
</feature>
<evidence type="ECO:0000313" key="3">
    <source>
        <dbReference type="EMBL" id="SEP25550.1"/>
    </source>
</evidence>
<dbReference type="InterPro" id="IPR036291">
    <property type="entry name" value="NAD(P)-bd_dom_sf"/>
</dbReference>
<dbReference type="SUPFAM" id="SSF51735">
    <property type="entry name" value="NAD(P)-binding Rossmann-fold domains"/>
    <property type="match status" value="1"/>
</dbReference>
<keyword evidence="4" id="KW-1185">Reference proteome</keyword>
<protein>
    <submittedName>
        <fullName evidence="3">Nucleoside-diphosphate-sugar epimerase</fullName>
    </submittedName>
</protein>
<evidence type="ECO:0000259" key="2">
    <source>
        <dbReference type="Pfam" id="PF01370"/>
    </source>
</evidence>
<dbReference type="PANTHER" id="PTHR43000">
    <property type="entry name" value="DTDP-D-GLUCOSE 4,6-DEHYDRATASE-RELATED"/>
    <property type="match status" value="1"/>
</dbReference>
<gene>
    <name evidence="3" type="ORF">SAMN04487948_12740</name>
</gene>
<name>A0A1H8WD29_9EURY</name>
<organism evidence="3 4">
    <name type="scientific">Halogranum amylolyticum</name>
    <dbReference type="NCBI Taxonomy" id="660520"/>
    <lineage>
        <taxon>Archaea</taxon>
        <taxon>Methanobacteriati</taxon>
        <taxon>Methanobacteriota</taxon>
        <taxon>Stenosarchaea group</taxon>
        <taxon>Halobacteria</taxon>
        <taxon>Halobacteriales</taxon>
        <taxon>Haloferacaceae</taxon>
    </lineage>
</organism>
<evidence type="ECO:0000313" key="4">
    <source>
        <dbReference type="Proteomes" id="UP000199126"/>
    </source>
</evidence>
<accession>A0A1H8WD29</accession>